<organism evidence="1 2">
    <name type="scientific">Croceitalea vernalis</name>
    <dbReference type="NCBI Taxonomy" id="3075599"/>
    <lineage>
        <taxon>Bacteria</taxon>
        <taxon>Pseudomonadati</taxon>
        <taxon>Bacteroidota</taxon>
        <taxon>Flavobacteriia</taxon>
        <taxon>Flavobacteriales</taxon>
        <taxon>Flavobacteriaceae</taxon>
        <taxon>Croceitalea</taxon>
    </lineage>
</organism>
<proteinExistence type="predicted"/>
<dbReference type="Proteomes" id="UP001250662">
    <property type="component" value="Unassembled WGS sequence"/>
</dbReference>
<accession>A0ABU3BE17</accession>
<protein>
    <submittedName>
        <fullName evidence="1">DUF4177 domain-containing protein</fullName>
    </submittedName>
</protein>
<reference evidence="1 2" key="1">
    <citation type="submission" date="2023-09" db="EMBL/GenBank/DDBJ databases">
        <authorList>
            <person name="Rey-Velasco X."/>
        </authorList>
    </citation>
    <scope>NUCLEOTIDE SEQUENCE [LARGE SCALE GENOMIC DNA]</scope>
    <source>
        <strain evidence="1 2">P007</strain>
    </source>
</reference>
<name>A0ABU3BE17_9FLAO</name>
<evidence type="ECO:0000313" key="2">
    <source>
        <dbReference type="Proteomes" id="UP001250662"/>
    </source>
</evidence>
<dbReference type="RefSeq" id="WP_311383863.1">
    <property type="nucleotide sequence ID" value="NZ_JAVRHU010000001.1"/>
</dbReference>
<evidence type="ECO:0000313" key="1">
    <source>
        <dbReference type="EMBL" id="MDT0620203.1"/>
    </source>
</evidence>
<sequence>MKEYKVESFIYYSKLKLDTKHILKDSTKDIQVKLDEMAKEGWKLSSTDATNFGAAVYMYLYFERDVK</sequence>
<comment type="caution">
    <text evidence="1">The sequence shown here is derived from an EMBL/GenBank/DDBJ whole genome shotgun (WGS) entry which is preliminary data.</text>
</comment>
<gene>
    <name evidence="1" type="ORF">RM520_01125</name>
</gene>
<keyword evidence="2" id="KW-1185">Reference proteome</keyword>
<dbReference type="EMBL" id="JAVRHU010000001">
    <property type="protein sequence ID" value="MDT0620203.1"/>
    <property type="molecule type" value="Genomic_DNA"/>
</dbReference>